<dbReference type="PANTHER" id="PTHR30472">
    <property type="entry name" value="FERRIC ENTEROBACTIN TRANSPORT SYSTEM PERMEASE PROTEIN"/>
    <property type="match status" value="1"/>
</dbReference>
<dbReference type="GO" id="GO:0022857">
    <property type="term" value="F:transmembrane transporter activity"/>
    <property type="evidence" value="ECO:0007669"/>
    <property type="project" value="InterPro"/>
</dbReference>
<evidence type="ECO:0000256" key="4">
    <source>
        <dbReference type="ARBA" id="ARBA00022475"/>
    </source>
</evidence>
<dbReference type="GO" id="GO:0033214">
    <property type="term" value="P:siderophore-iron import into cell"/>
    <property type="evidence" value="ECO:0007669"/>
    <property type="project" value="TreeGrafter"/>
</dbReference>
<feature type="transmembrane region" description="Helical" evidence="8">
    <location>
        <begin position="260"/>
        <end position="281"/>
    </location>
</feature>
<feature type="transmembrane region" description="Helical" evidence="8">
    <location>
        <begin position="107"/>
        <end position="130"/>
    </location>
</feature>
<keyword evidence="4" id="KW-1003">Cell membrane</keyword>
<keyword evidence="7 8" id="KW-0472">Membrane</keyword>
<evidence type="ECO:0000313" key="9">
    <source>
        <dbReference type="EMBL" id="KUG15602.1"/>
    </source>
</evidence>
<sequence>MGEGMSDSSIRGGYARRTYTRIIIIICLFLLLILLTGVAATLGSYPIGVMEVYGTILAGHNGGSDISTIVWNYRLPRILMGILAGAALGLAGAMMQGILRNPLASPFTLGIASAASFGASLAIVLGAGVVAGGSLLVGNAFLFTLVAAAAVYGLAQVRGITSETMIMAGIAIMYLFSAMTSFLQYIGDSEDVHAIVFWMFGSLGRSTWETVMTVAILVGVLLPLSLLSARSLNTLAAGDEAATSLGVPVEKIRIGGMAGASLLTAGVICFTGTIGFIGLVAPHISRMVLGGDHRFLLPGTAVVGALVLLGADSIGRTIMAPQILPVGIMTAFLGVPFFIFLFLTRRRNYW</sequence>
<keyword evidence="3" id="KW-0813">Transport</keyword>
<keyword evidence="5 8" id="KW-0812">Transmembrane</keyword>
<dbReference type="PANTHER" id="PTHR30472:SF25">
    <property type="entry name" value="ABC TRANSPORTER PERMEASE PROTEIN MJ0876-RELATED"/>
    <property type="match status" value="1"/>
</dbReference>
<feature type="transmembrane region" description="Helical" evidence="8">
    <location>
        <begin position="78"/>
        <end position="95"/>
    </location>
</feature>
<proteinExistence type="inferred from homology"/>
<comment type="caution">
    <text evidence="9">The sequence shown here is derived from an EMBL/GenBank/DDBJ whole genome shotgun (WGS) entry which is preliminary data.</text>
</comment>
<evidence type="ECO:0000256" key="2">
    <source>
        <dbReference type="ARBA" id="ARBA00007935"/>
    </source>
</evidence>
<evidence type="ECO:0000256" key="7">
    <source>
        <dbReference type="ARBA" id="ARBA00023136"/>
    </source>
</evidence>
<comment type="subcellular location">
    <subcellularLocation>
        <location evidence="1">Cell membrane</location>
        <topology evidence="1">Multi-pass membrane protein</topology>
    </subcellularLocation>
</comment>
<reference evidence="9" key="1">
    <citation type="journal article" date="2015" name="Proc. Natl. Acad. Sci. U.S.A.">
        <title>Networks of energetic and metabolic interactions define dynamics in microbial communities.</title>
        <authorList>
            <person name="Embree M."/>
            <person name="Liu J.K."/>
            <person name="Al-Bassam M.M."/>
            <person name="Zengler K."/>
        </authorList>
    </citation>
    <scope>NUCLEOTIDE SEQUENCE</scope>
</reference>
<feature type="transmembrane region" description="Helical" evidence="8">
    <location>
        <begin position="323"/>
        <end position="343"/>
    </location>
</feature>
<comment type="similarity">
    <text evidence="2">Belongs to the binding-protein-dependent transport system permease family. FecCD subfamily.</text>
</comment>
<dbReference type="CDD" id="cd06550">
    <property type="entry name" value="TM_ABC_iron-siderophores_like"/>
    <property type="match status" value="1"/>
</dbReference>
<name>A0A0W8F4T8_9ZZZZ</name>
<dbReference type="SUPFAM" id="SSF81345">
    <property type="entry name" value="ABC transporter involved in vitamin B12 uptake, BtuC"/>
    <property type="match status" value="1"/>
</dbReference>
<evidence type="ECO:0000256" key="3">
    <source>
        <dbReference type="ARBA" id="ARBA00022448"/>
    </source>
</evidence>
<dbReference type="GO" id="GO:0005886">
    <property type="term" value="C:plasma membrane"/>
    <property type="evidence" value="ECO:0007669"/>
    <property type="project" value="UniProtKB-SubCell"/>
</dbReference>
<feature type="transmembrane region" description="Helical" evidence="8">
    <location>
        <begin position="166"/>
        <end position="187"/>
    </location>
</feature>
<feature type="transmembrane region" description="Helical" evidence="8">
    <location>
        <begin position="136"/>
        <end position="154"/>
    </location>
</feature>
<evidence type="ECO:0000256" key="8">
    <source>
        <dbReference type="SAM" id="Phobius"/>
    </source>
</evidence>
<evidence type="ECO:0000256" key="1">
    <source>
        <dbReference type="ARBA" id="ARBA00004651"/>
    </source>
</evidence>
<dbReference type="EMBL" id="LNQE01001547">
    <property type="protein sequence ID" value="KUG15602.1"/>
    <property type="molecule type" value="Genomic_DNA"/>
</dbReference>
<accession>A0A0W8F4T8</accession>
<dbReference type="InterPro" id="IPR037294">
    <property type="entry name" value="ABC_BtuC-like"/>
</dbReference>
<dbReference type="FunFam" id="1.10.3470.10:FF:000001">
    <property type="entry name" value="Vitamin B12 ABC transporter permease BtuC"/>
    <property type="match status" value="1"/>
</dbReference>
<feature type="transmembrane region" description="Helical" evidence="8">
    <location>
        <begin position="207"/>
        <end position="227"/>
    </location>
</feature>
<organism evidence="9">
    <name type="scientific">hydrocarbon metagenome</name>
    <dbReference type="NCBI Taxonomy" id="938273"/>
    <lineage>
        <taxon>unclassified sequences</taxon>
        <taxon>metagenomes</taxon>
        <taxon>ecological metagenomes</taxon>
    </lineage>
</organism>
<dbReference type="Pfam" id="PF01032">
    <property type="entry name" value="FecCD"/>
    <property type="match status" value="1"/>
</dbReference>
<gene>
    <name evidence="9" type="ORF">ASZ90_014749</name>
</gene>
<dbReference type="AlphaFoldDB" id="A0A0W8F4T8"/>
<protein>
    <submittedName>
        <fullName evidence="9">Iron(Iii) dicitrate transport system permease protein fecd</fullName>
    </submittedName>
</protein>
<dbReference type="Gene3D" id="1.10.3470.10">
    <property type="entry name" value="ABC transporter involved in vitamin B12 uptake, BtuC"/>
    <property type="match status" value="1"/>
</dbReference>
<keyword evidence="6 8" id="KW-1133">Transmembrane helix</keyword>
<feature type="transmembrane region" description="Helical" evidence="8">
    <location>
        <begin position="21"/>
        <end position="42"/>
    </location>
</feature>
<evidence type="ECO:0000256" key="6">
    <source>
        <dbReference type="ARBA" id="ARBA00022989"/>
    </source>
</evidence>
<dbReference type="InterPro" id="IPR000522">
    <property type="entry name" value="ABC_transptr_permease_BtuC"/>
</dbReference>
<evidence type="ECO:0000256" key="5">
    <source>
        <dbReference type="ARBA" id="ARBA00022692"/>
    </source>
</evidence>